<name>A0A081S3V6_9ARCH</name>
<dbReference type="EC" id="1.1.1.26" evidence="1"/>
<dbReference type="GO" id="GO:0047964">
    <property type="term" value="F:glyoxylate reductase (NADH) activity"/>
    <property type="evidence" value="ECO:0007669"/>
    <property type="project" value="UniProtKB-EC"/>
</dbReference>
<feature type="non-terminal residue" evidence="1">
    <location>
        <position position="47"/>
    </location>
</feature>
<gene>
    <name evidence="1" type="ORF">AAA799E16_01727</name>
</gene>
<comment type="caution">
    <text evidence="1">The sequence shown here is derived from an EMBL/GenBank/DDBJ whole genome shotgun (WGS) entry which is preliminary data.</text>
</comment>
<sequence length="47" mass="5690">MRKKVFLTRTLHDFALKELKKKYQIEVHRGKIPIPQTKLRSKIKDID</sequence>
<evidence type="ECO:0000313" key="2">
    <source>
        <dbReference type="Proteomes" id="UP000028027"/>
    </source>
</evidence>
<accession>A0A081S3V6</accession>
<proteinExistence type="predicted"/>
<keyword evidence="2" id="KW-1185">Reference proteome</keyword>
<dbReference type="EMBL" id="JNVL01000040">
    <property type="protein sequence ID" value="KER05609.1"/>
    <property type="molecule type" value="Genomic_DNA"/>
</dbReference>
<dbReference type="Gene3D" id="3.40.50.720">
    <property type="entry name" value="NAD(P)-binding Rossmann-like Domain"/>
    <property type="match status" value="1"/>
</dbReference>
<reference evidence="1 2" key="1">
    <citation type="submission" date="2014-06" db="EMBL/GenBank/DDBJ databases">
        <authorList>
            <person name="Ngugi D.K."/>
            <person name="Blom J."/>
            <person name="Alam I."/>
            <person name="Rashid M."/>
            <person name="Ba Alawi W."/>
            <person name="Zhang G."/>
            <person name="Hikmawan T."/>
            <person name="Guan Y."/>
            <person name="Antunes A."/>
            <person name="Siam R."/>
            <person name="Eldorry H."/>
            <person name="Bajic V."/>
            <person name="Stingl U."/>
        </authorList>
    </citation>
    <scope>NUCLEOTIDE SEQUENCE [LARGE SCALE GENOMIC DNA]</scope>
    <source>
        <strain evidence="1">SCGC AAA799-E16</strain>
    </source>
</reference>
<dbReference type="Proteomes" id="UP000028027">
    <property type="component" value="Unassembled WGS sequence"/>
</dbReference>
<protein>
    <submittedName>
        <fullName evidence="1">Glyoxylate reductase protein</fullName>
        <ecNumber evidence="1">1.1.1.26</ecNumber>
    </submittedName>
</protein>
<evidence type="ECO:0000313" key="1">
    <source>
        <dbReference type="EMBL" id="KER05609.1"/>
    </source>
</evidence>
<dbReference type="AlphaFoldDB" id="A0A081S3V6"/>
<organism evidence="1 2">
    <name type="scientific">Marine Group I thaumarchaeote SCGC AAA799-E16</name>
    <dbReference type="NCBI Taxonomy" id="1502292"/>
    <lineage>
        <taxon>Archaea</taxon>
        <taxon>Nitrososphaerota</taxon>
        <taxon>Marine Group I</taxon>
    </lineage>
</organism>
<keyword evidence="1" id="KW-0560">Oxidoreductase</keyword>